<evidence type="ECO:0000256" key="1">
    <source>
        <dbReference type="SAM" id="MobiDB-lite"/>
    </source>
</evidence>
<sequence length="82" mass="9283">EDVAVELAEKISQFVLSLPKTVRKVEQESSIPDHIQEMFDEAKTDDGHDHHHGHGHDRLGEDDIHEAGYMDAYGLGHGPRDW</sequence>
<comment type="caution">
    <text evidence="2">The sequence shown here is derived from an EMBL/GenBank/DDBJ whole genome shotgun (WGS) entry which is preliminary data.</text>
</comment>
<accession>A0A392MX85</accession>
<evidence type="ECO:0000313" key="3">
    <source>
        <dbReference type="Proteomes" id="UP000265520"/>
    </source>
</evidence>
<dbReference type="EMBL" id="LXQA010020644">
    <property type="protein sequence ID" value="MCH91549.1"/>
    <property type="molecule type" value="Genomic_DNA"/>
</dbReference>
<evidence type="ECO:0000313" key="2">
    <source>
        <dbReference type="EMBL" id="MCH91549.1"/>
    </source>
</evidence>
<protein>
    <submittedName>
        <fullName evidence="2">Protein AUXIN RESPONSE 4-like</fullName>
    </submittedName>
</protein>
<feature type="non-terminal residue" evidence="2">
    <location>
        <position position="1"/>
    </location>
</feature>
<name>A0A392MX85_9FABA</name>
<reference evidence="2 3" key="1">
    <citation type="journal article" date="2018" name="Front. Plant Sci.">
        <title>Red Clover (Trifolium pratense) and Zigzag Clover (T. medium) - A Picture of Genomic Similarities and Differences.</title>
        <authorList>
            <person name="Dluhosova J."/>
            <person name="Istvanek J."/>
            <person name="Nedelnik J."/>
            <person name="Repkova J."/>
        </authorList>
    </citation>
    <scope>NUCLEOTIDE SEQUENCE [LARGE SCALE GENOMIC DNA]</scope>
    <source>
        <strain evidence="3">cv. 10/8</strain>
        <tissue evidence="2">Leaf</tissue>
    </source>
</reference>
<dbReference type="AlphaFoldDB" id="A0A392MX85"/>
<keyword evidence="3" id="KW-1185">Reference proteome</keyword>
<organism evidence="2 3">
    <name type="scientific">Trifolium medium</name>
    <dbReference type="NCBI Taxonomy" id="97028"/>
    <lineage>
        <taxon>Eukaryota</taxon>
        <taxon>Viridiplantae</taxon>
        <taxon>Streptophyta</taxon>
        <taxon>Embryophyta</taxon>
        <taxon>Tracheophyta</taxon>
        <taxon>Spermatophyta</taxon>
        <taxon>Magnoliopsida</taxon>
        <taxon>eudicotyledons</taxon>
        <taxon>Gunneridae</taxon>
        <taxon>Pentapetalae</taxon>
        <taxon>rosids</taxon>
        <taxon>fabids</taxon>
        <taxon>Fabales</taxon>
        <taxon>Fabaceae</taxon>
        <taxon>Papilionoideae</taxon>
        <taxon>50 kb inversion clade</taxon>
        <taxon>NPAAA clade</taxon>
        <taxon>Hologalegina</taxon>
        <taxon>IRL clade</taxon>
        <taxon>Trifolieae</taxon>
        <taxon>Trifolium</taxon>
    </lineage>
</organism>
<gene>
    <name evidence="2" type="ORF">A2U01_0012476</name>
</gene>
<feature type="region of interest" description="Disordered" evidence="1">
    <location>
        <begin position="43"/>
        <end position="63"/>
    </location>
</feature>
<proteinExistence type="predicted"/>
<dbReference type="Proteomes" id="UP000265520">
    <property type="component" value="Unassembled WGS sequence"/>
</dbReference>